<reference evidence="2" key="1">
    <citation type="journal article" date="2024" name="Proc. Natl. Acad. Sci. U.S.A.">
        <title>Extraordinary preservation of gene collinearity over three hundred million years revealed in homosporous lycophytes.</title>
        <authorList>
            <person name="Li C."/>
            <person name="Wickell D."/>
            <person name="Kuo L.Y."/>
            <person name="Chen X."/>
            <person name="Nie B."/>
            <person name="Liao X."/>
            <person name="Peng D."/>
            <person name="Ji J."/>
            <person name="Jenkins J."/>
            <person name="Williams M."/>
            <person name="Shu S."/>
            <person name="Plott C."/>
            <person name="Barry K."/>
            <person name="Rajasekar S."/>
            <person name="Grimwood J."/>
            <person name="Han X."/>
            <person name="Sun S."/>
            <person name="Hou Z."/>
            <person name="He W."/>
            <person name="Dai G."/>
            <person name="Sun C."/>
            <person name="Schmutz J."/>
            <person name="Leebens-Mack J.H."/>
            <person name="Li F.W."/>
            <person name="Wang L."/>
        </authorList>
    </citation>
    <scope>NUCLEOTIDE SEQUENCE [LARGE SCALE GENOMIC DNA]</scope>
    <source>
        <strain evidence="2">cv. PW_Plant_1</strain>
    </source>
</reference>
<sequence>MASVNKAVAVVLLSLVLLLDVAAAAVSDLPELRSTQQNAATQNHDSARNRRFLQLGTAWTNCPELDCSIGAHIRCKHGLEGSKGVSTLCSCCQLRLFRPQAKKCSIHMGFRPSIACPF</sequence>
<evidence type="ECO:0000313" key="2">
    <source>
        <dbReference type="Proteomes" id="UP001162992"/>
    </source>
</evidence>
<gene>
    <name evidence="1" type="ORF">O6H91_01G135700</name>
</gene>
<name>A0ACC2EWV4_DIPCM</name>
<accession>A0ACC2EWV4</accession>
<keyword evidence="2" id="KW-1185">Reference proteome</keyword>
<protein>
    <submittedName>
        <fullName evidence="1">Uncharacterized protein</fullName>
    </submittedName>
</protein>
<organism evidence="1 2">
    <name type="scientific">Diphasiastrum complanatum</name>
    <name type="common">Issler's clubmoss</name>
    <name type="synonym">Lycopodium complanatum</name>
    <dbReference type="NCBI Taxonomy" id="34168"/>
    <lineage>
        <taxon>Eukaryota</taxon>
        <taxon>Viridiplantae</taxon>
        <taxon>Streptophyta</taxon>
        <taxon>Embryophyta</taxon>
        <taxon>Tracheophyta</taxon>
        <taxon>Lycopodiopsida</taxon>
        <taxon>Lycopodiales</taxon>
        <taxon>Lycopodiaceae</taxon>
        <taxon>Lycopodioideae</taxon>
        <taxon>Diphasiastrum</taxon>
    </lineage>
</organism>
<dbReference type="EMBL" id="CM055092">
    <property type="protein sequence ID" value="KAJ7570800.1"/>
    <property type="molecule type" value="Genomic_DNA"/>
</dbReference>
<dbReference type="Proteomes" id="UP001162992">
    <property type="component" value="Chromosome 1"/>
</dbReference>
<evidence type="ECO:0000313" key="1">
    <source>
        <dbReference type="EMBL" id="KAJ7570800.1"/>
    </source>
</evidence>
<proteinExistence type="predicted"/>
<comment type="caution">
    <text evidence="1">The sequence shown here is derived from an EMBL/GenBank/DDBJ whole genome shotgun (WGS) entry which is preliminary data.</text>
</comment>